<keyword evidence="1" id="KW-0472">Membrane</keyword>
<protein>
    <submittedName>
        <fullName evidence="2">Uncharacterized protein</fullName>
    </submittedName>
</protein>
<keyword evidence="1" id="KW-0812">Transmembrane</keyword>
<evidence type="ECO:0000313" key="3">
    <source>
        <dbReference type="Proteomes" id="UP000326671"/>
    </source>
</evidence>
<proteinExistence type="predicted"/>
<accession>A0A5J5H3N9</accession>
<dbReference type="EMBL" id="VYKL01000044">
    <property type="protein sequence ID" value="KAA9014887.1"/>
    <property type="molecule type" value="Genomic_DNA"/>
</dbReference>
<keyword evidence="3" id="KW-1185">Reference proteome</keyword>
<dbReference type="Proteomes" id="UP000326671">
    <property type="component" value="Unassembled WGS sequence"/>
</dbReference>
<keyword evidence="1" id="KW-1133">Transmembrane helix</keyword>
<reference evidence="2 3" key="1">
    <citation type="submission" date="2019-09" db="EMBL/GenBank/DDBJ databases">
        <title>Whole genome sequences of isolates from the Mars Exploration Rovers.</title>
        <authorList>
            <person name="Seuylemezian A."/>
            <person name="Vaishampayan P."/>
        </authorList>
    </citation>
    <scope>NUCLEOTIDE SEQUENCE [LARGE SCALE GENOMIC DNA]</scope>
    <source>
        <strain evidence="2 3">MER_TA_151</strain>
    </source>
</reference>
<name>A0A5J5H3N9_9BACI</name>
<feature type="transmembrane region" description="Helical" evidence="1">
    <location>
        <begin position="134"/>
        <end position="155"/>
    </location>
</feature>
<comment type="caution">
    <text evidence="2">The sequence shown here is derived from an EMBL/GenBank/DDBJ whole genome shotgun (WGS) entry which is preliminary data.</text>
</comment>
<gene>
    <name evidence="2" type="ORF">F4V44_23075</name>
</gene>
<sequence>MFRRQETFTITEFLHRTEHKEQKNLMDDIDFFLQSYLKEVKLAKPKQKKKYKTLLLKTLSVSLSVLVYATPAFAQTEQPTILPEVDSLLKTIQLICLGLVAAVATICLMLAGGLRIVGMGEKAKAWSKEIIKGLIQVISAPVLIWLIITVAKGLFSPLPGYQNF</sequence>
<evidence type="ECO:0000256" key="1">
    <source>
        <dbReference type="SAM" id="Phobius"/>
    </source>
</evidence>
<evidence type="ECO:0000313" key="2">
    <source>
        <dbReference type="EMBL" id="KAA9014887.1"/>
    </source>
</evidence>
<feature type="transmembrane region" description="Helical" evidence="1">
    <location>
        <begin position="54"/>
        <end position="72"/>
    </location>
</feature>
<feature type="transmembrane region" description="Helical" evidence="1">
    <location>
        <begin position="92"/>
        <end position="114"/>
    </location>
</feature>
<organism evidence="2 3">
    <name type="scientific">Niallia endozanthoxylica</name>
    <dbReference type="NCBI Taxonomy" id="2036016"/>
    <lineage>
        <taxon>Bacteria</taxon>
        <taxon>Bacillati</taxon>
        <taxon>Bacillota</taxon>
        <taxon>Bacilli</taxon>
        <taxon>Bacillales</taxon>
        <taxon>Bacillaceae</taxon>
        <taxon>Niallia</taxon>
    </lineage>
</organism>
<dbReference type="AlphaFoldDB" id="A0A5J5H3N9"/>
<dbReference type="OrthoDB" id="9846152at2"/>